<evidence type="ECO:0000313" key="2">
    <source>
        <dbReference type="EMBL" id="TWW70674.1"/>
    </source>
</evidence>
<comment type="caution">
    <text evidence="2">The sequence shown here is derived from an EMBL/GenBank/DDBJ whole genome shotgun (WGS) entry which is preliminary data.</text>
</comment>
<feature type="region of interest" description="Disordered" evidence="1">
    <location>
        <begin position="23"/>
        <end position="58"/>
    </location>
</feature>
<dbReference type="Proteomes" id="UP000324091">
    <property type="component" value="Chromosome 17"/>
</dbReference>
<evidence type="ECO:0000313" key="3">
    <source>
        <dbReference type="Proteomes" id="UP000324091"/>
    </source>
</evidence>
<accession>A0A5C6NT57</accession>
<protein>
    <submittedName>
        <fullName evidence="2">Uncharacterized protein</fullName>
    </submittedName>
</protein>
<reference evidence="2 3" key="1">
    <citation type="submission" date="2019-04" db="EMBL/GenBank/DDBJ databases">
        <title>Chromosome genome assembly for Takifugu flavidus.</title>
        <authorList>
            <person name="Xiao S."/>
        </authorList>
    </citation>
    <scope>NUCLEOTIDE SEQUENCE [LARGE SCALE GENOMIC DNA]</scope>
    <source>
        <strain evidence="2">HTHZ2018</strain>
        <tissue evidence="2">Muscle</tissue>
    </source>
</reference>
<proteinExistence type="predicted"/>
<name>A0A5C6NT57_9TELE</name>
<evidence type="ECO:0000256" key="1">
    <source>
        <dbReference type="SAM" id="MobiDB-lite"/>
    </source>
</evidence>
<organism evidence="2 3">
    <name type="scientific">Takifugu flavidus</name>
    <name type="common">sansaifugu</name>
    <dbReference type="NCBI Taxonomy" id="433684"/>
    <lineage>
        <taxon>Eukaryota</taxon>
        <taxon>Metazoa</taxon>
        <taxon>Chordata</taxon>
        <taxon>Craniata</taxon>
        <taxon>Vertebrata</taxon>
        <taxon>Euteleostomi</taxon>
        <taxon>Actinopterygii</taxon>
        <taxon>Neopterygii</taxon>
        <taxon>Teleostei</taxon>
        <taxon>Neoteleostei</taxon>
        <taxon>Acanthomorphata</taxon>
        <taxon>Eupercaria</taxon>
        <taxon>Tetraodontiformes</taxon>
        <taxon>Tetradontoidea</taxon>
        <taxon>Tetraodontidae</taxon>
        <taxon>Takifugu</taxon>
    </lineage>
</organism>
<keyword evidence="3" id="KW-1185">Reference proteome</keyword>
<sequence>MAASLLLRPRALDNGVLMGSVPQNMAPGALTGGHASPTLQAEDRKRRNSLIFSNTDGV</sequence>
<dbReference type="AlphaFoldDB" id="A0A5C6NT57"/>
<gene>
    <name evidence="2" type="ORF">D4764_17G0001570</name>
</gene>
<dbReference type="EMBL" id="RHFK02000009">
    <property type="protein sequence ID" value="TWW70674.1"/>
    <property type="molecule type" value="Genomic_DNA"/>
</dbReference>